<dbReference type="RefSeq" id="WP_020878669.1">
    <property type="nucleotide sequence ID" value="NZ_ATHJ01000128.1"/>
</dbReference>
<evidence type="ECO:0000313" key="1">
    <source>
        <dbReference type="EMBL" id="EPR33257.1"/>
    </source>
</evidence>
<dbReference type="PANTHER" id="PTHR37941">
    <property type="entry name" value="FUMARASE E-RELATED"/>
    <property type="match status" value="1"/>
</dbReference>
<dbReference type="PANTHER" id="PTHR37941:SF1">
    <property type="entry name" value="FUMARASE E-RELATED"/>
    <property type="match status" value="1"/>
</dbReference>
<dbReference type="Proteomes" id="UP000014977">
    <property type="component" value="Unassembled WGS sequence"/>
</dbReference>
<accession>S7T805</accession>
<dbReference type="OrthoDB" id="9814134at2"/>
<comment type="caution">
    <text evidence="1">The sequence shown here is derived from an EMBL/GenBank/DDBJ whole genome shotgun (WGS) entry which is preliminary data.</text>
</comment>
<dbReference type="eggNOG" id="COG3722">
    <property type="taxonomic scope" value="Bacteria"/>
</dbReference>
<proteinExistence type="predicted"/>
<dbReference type="EMBL" id="ATHJ01000128">
    <property type="protein sequence ID" value="EPR33257.1"/>
    <property type="molecule type" value="Genomic_DNA"/>
</dbReference>
<keyword evidence="2" id="KW-1185">Reference proteome</keyword>
<dbReference type="STRING" id="897.B2D07_02505"/>
<name>S7T805_DESML</name>
<dbReference type="GO" id="GO:0045892">
    <property type="term" value="P:negative regulation of DNA-templated transcription"/>
    <property type="evidence" value="ECO:0007669"/>
    <property type="project" value="TreeGrafter"/>
</dbReference>
<protein>
    <submittedName>
        <fullName evidence="1">Mannitol repressor</fullName>
    </submittedName>
</protein>
<dbReference type="InterPro" id="IPR038026">
    <property type="entry name" value="MtlR-like_sf"/>
</dbReference>
<sequence length="180" mass="20318">MKLKPPKNLENLYEDTQKVFNVLNHESDIACVLIGASYLSELLGSAIRTVLRKSKVTEKLLGPGKGILGSFQTRADMAYCLKIIGKSDLQDLEVIGNIRNSFAHKHLSFDFTDSEVEKECNKLNAWNIKLHTEEINSDPHIEKLPETIFKVDSTRQKFVISIVMIKQRIINGAFTKIASE</sequence>
<organism evidence="1 2">
    <name type="scientific">Desulfococcus multivorans DSM 2059</name>
    <dbReference type="NCBI Taxonomy" id="1121405"/>
    <lineage>
        <taxon>Bacteria</taxon>
        <taxon>Pseudomonadati</taxon>
        <taxon>Thermodesulfobacteriota</taxon>
        <taxon>Desulfobacteria</taxon>
        <taxon>Desulfobacterales</taxon>
        <taxon>Desulfococcaceae</taxon>
        <taxon>Desulfococcus</taxon>
    </lineage>
</organism>
<reference evidence="1 2" key="1">
    <citation type="journal article" date="2013" name="Genome Announc.">
        <title>Draft genome sequences for three mercury-methylating, sulfate-reducing bacteria.</title>
        <authorList>
            <person name="Brown S.D."/>
            <person name="Hurt R.A.Jr."/>
            <person name="Gilmour C.C."/>
            <person name="Elias D.A."/>
        </authorList>
    </citation>
    <scope>NUCLEOTIDE SEQUENCE [LARGE SCALE GENOMIC DNA]</scope>
    <source>
        <strain evidence="1 2">DSM 2059</strain>
    </source>
</reference>
<dbReference type="AlphaFoldDB" id="S7T805"/>
<gene>
    <name evidence="1" type="ORF">dsmv_3513</name>
</gene>
<dbReference type="SUPFAM" id="SSF158668">
    <property type="entry name" value="MtlR-like"/>
    <property type="match status" value="1"/>
</dbReference>
<dbReference type="InterPro" id="IPR007761">
    <property type="entry name" value="MtlR-like"/>
</dbReference>
<dbReference type="Gene3D" id="1.20.120.330">
    <property type="entry name" value="Nucleotidyltransferases domain 2"/>
    <property type="match status" value="1"/>
</dbReference>
<evidence type="ECO:0000313" key="2">
    <source>
        <dbReference type="Proteomes" id="UP000014977"/>
    </source>
</evidence>